<dbReference type="EMBL" id="CACVKT020001098">
    <property type="protein sequence ID" value="CAC5365022.1"/>
    <property type="molecule type" value="Genomic_DNA"/>
</dbReference>
<dbReference type="Proteomes" id="UP000507470">
    <property type="component" value="Unassembled WGS sequence"/>
</dbReference>
<dbReference type="OrthoDB" id="6192112at2759"/>
<accession>A0A6J8AB25</accession>
<dbReference type="AlphaFoldDB" id="A0A6J8AB25"/>
<keyword evidence="2" id="KW-1185">Reference proteome</keyword>
<evidence type="ECO:0000313" key="1">
    <source>
        <dbReference type="EMBL" id="CAC5365022.1"/>
    </source>
</evidence>
<evidence type="ECO:0000313" key="2">
    <source>
        <dbReference type="Proteomes" id="UP000507470"/>
    </source>
</evidence>
<protein>
    <submittedName>
        <fullName evidence="1">Uncharacterized protein</fullName>
    </submittedName>
</protein>
<proteinExistence type="predicted"/>
<sequence length="173" mass="19752">MNTMDKFYLFINSEDSLSAFENNVGGNFKVRLQKRYTVDGSWKCALLDLSFIPELEASTRRIYLCSDFVQQSYIEPRNHPDCAQRFCISVKKIPRHKTEKMEDDPLSDTFEDDMSVSSDIADRTKNAPISSEDAEIREDLIACRDSGVVFAHIRGLEAHSQQGFGRKTSLLSR</sequence>
<gene>
    <name evidence="1" type="ORF">MCOR_5851</name>
</gene>
<reference evidence="1 2" key="1">
    <citation type="submission" date="2020-06" db="EMBL/GenBank/DDBJ databases">
        <authorList>
            <person name="Li R."/>
            <person name="Bekaert M."/>
        </authorList>
    </citation>
    <scope>NUCLEOTIDE SEQUENCE [LARGE SCALE GENOMIC DNA]</scope>
    <source>
        <strain evidence="2">wild</strain>
    </source>
</reference>
<name>A0A6J8AB25_MYTCO</name>
<organism evidence="1 2">
    <name type="scientific">Mytilus coruscus</name>
    <name type="common">Sea mussel</name>
    <dbReference type="NCBI Taxonomy" id="42192"/>
    <lineage>
        <taxon>Eukaryota</taxon>
        <taxon>Metazoa</taxon>
        <taxon>Spiralia</taxon>
        <taxon>Lophotrochozoa</taxon>
        <taxon>Mollusca</taxon>
        <taxon>Bivalvia</taxon>
        <taxon>Autobranchia</taxon>
        <taxon>Pteriomorphia</taxon>
        <taxon>Mytilida</taxon>
        <taxon>Mytiloidea</taxon>
        <taxon>Mytilidae</taxon>
        <taxon>Mytilinae</taxon>
        <taxon>Mytilus</taxon>
    </lineage>
</organism>